<sequence>MKLFSRWLFRRIVPEEFTSIVLGIIRVCSLSHMYNVNDIFGIQVQGSLSTHMHMIKKNVYFEVQLGLQARFAAP</sequence>
<dbReference type="AlphaFoldDB" id="A0A6G1CNW7"/>
<gene>
    <name evidence="1" type="ORF">E2562_000217</name>
</gene>
<accession>A0A6G1CNW7</accession>
<dbReference type="Proteomes" id="UP000479710">
    <property type="component" value="Unassembled WGS sequence"/>
</dbReference>
<organism evidence="1 2">
    <name type="scientific">Oryza meyeriana var. granulata</name>
    <dbReference type="NCBI Taxonomy" id="110450"/>
    <lineage>
        <taxon>Eukaryota</taxon>
        <taxon>Viridiplantae</taxon>
        <taxon>Streptophyta</taxon>
        <taxon>Embryophyta</taxon>
        <taxon>Tracheophyta</taxon>
        <taxon>Spermatophyta</taxon>
        <taxon>Magnoliopsida</taxon>
        <taxon>Liliopsida</taxon>
        <taxon>Poales</taxon>
        <taxon>Poaceae</taxon>
        <taxon>BOP clade</taxon>
        <taxon>Oryzoideae</taxon>
        <taxon>Oryzeae</taxon>
        <taxon>Oryzinae</taxon>
        <taxon>Oryza</taxon>
        <taxon>Oryza meyeriana</taxon>
    </lineage>
</organism>
<reference evidence="1 2" key="1">
    <citation type="submission" date="2019-11" db="EMBL/GenBank/DDBJ databases">
        <title>Whole genome sequence of Oryza granulata.</title>
        <authorList>
            <person name="Li W."/>
        </authorList>
    </citation>
    <scope>NUCLEOTIDE SEQUENCE [LARGE SCALE GENOMIC DNA]</scope>
    <source>
        <strain evidence="2">cv. Menghai</strain>
        <tissue evidence="1">Leaf</tissue>
    </source>
</reference>
<name>A0A6G1CNW7_9ORYZ</name>
<comment type="caution">
    <text evidence="1">The sequence shown here is derived from an EMBL/GenBank/DDBJ whole genome shotgun (WGS) entry which is preliminary data.</text>
</comment>
<proteinExistence type="predicted"/>
<evidence type="ECO:0000313" key="2">
    <source>
        <dbReference type="Proteomes" id="UP000479710"/>
    </source>
</evidence>
<keyword evidence="2" id="KW-1185">Reference proteome</keyword>
<evidence type="ECO:0000313" key="1">
    <source>
        <dbReference type="EMBL" id="KAF0901333.1"/>
    </source>
</evidence>
<protein>
    <submittedName>
        <fullName evidence="1">Uncharacterized protein</fullName>
    </submittedName>
</protein>
<dbReference type="EMBL" id="SPHZ02000008">
    <property type="protein sequence ID" value="KAF0901333.1"/>
    <property type="molecule type" value="Genomic_DNA"/>
</dbReference>